<evidence type="ECO:0000313" key="2">
    <source>
        <dbReference type="EMBL" id="KDQ20135.1"/>
    </source>
</evidence>
<dbReference type="OrthoDB" id="2602126at2759"/>
<dbReference type="AlphaFoldDB" id="A0A067MZK2"/>
<protein>
    <submittedName>
        <fullName evidence="2">Uncharacterized protein</fullName>
    </submittedName>
</protein>
<dbReference type="EMBL" id="KL198018">
    <property type="protein sequence ID" value="KDQ20135.1"/>
    <property type="molecule type" value="Genomic_DNA"/>
</dbReference>
<accession>A0A067MZK2</accession>
<evidence type="ECO:0000256" key="1">
    <source>
        <dbReference type="SAM" id="MobiDB-lite"/>
    </source>
</evidence>
<evidence type="ECO:0000313" key="3">
    <source>
        <dbReference type="Proteomes" id="UP000027195"/>
    </source>
</evidence>
<dbReference type="Proteomes" id="UP000027195">
    <property type="component" value="Unassembled WGS sequence"/>
</dbReference>
<gene>
    <name evidence="2" type="ORF">BOTBODRAFT_184107</name>
</gene>
<proteinExistence type="predicted"/>
<reference evidence="3" key="1">
    <citation type="journal article" date="2014" name="Proc. Natl. Acad. Sci. U.S.A.">
        <title>Extensive sampling of basidiomycete genomes demonstrates inadequacy of the white-rot/brown-rot paradigm for wood decay fungi.</title>
        <authorList>
            <person name="Riley R."/>
            <person name="Salamov A.A."/>
            <person name="Brown D.W."/>
            <person name="Nagy L.G."/>
            <person name="Floudas D."/>
            <person name="Held B.W."/>
            <person name="Levasseur A."/>
            <person name="Lombard V."/>
            <person name="Morin E."/>
            <person name="Otillar R."/>
            <person name="Lindquist E.A."/>
            <person name="Sun H."/>
            <person name="LaButti K.M."/>
            <person name="Schmutz J."/>
            <person name="Jabbour D."/>
            <person name="Luo H."/>
            <person name="Baker S.E."/>
            <person name="Pisabarro A.G."/>
            <person name="Walton J.D."/>
            <person name="Blanchette R.A."/>
            <person name="Henrissat B."/>
            <person name="Martin F."/>
            <person name="Cullen D."/>
            <person name="Hibbett D.S."/>
            <person name="Grigoriev I.V."/>
        </authorList>
    </citation>
    <scope>NUCLEOTIDE SEQUENCE [LARGE SCALE GENOMIC DNA]</scope>
    <source>
        <strain evidence="3">FD-172 SS1</strain>
    </source>
</reference>
<sequence length="208" mass="23425">MADSGKPQSKNMSPRKPTTPTSRKCSRCHETGHIASNKKCSMYIGTRNPPTPTKAVLPQRASPKSPPPKPKVDEILHCVRCHQDYPQSHVKRANLCMIPHAFEEFPSYTHFYGAGYSKDYHYDSMCCGPKKKVVEEGCGNDDYKMKGVGLCFRGRHTTDAGEVKYNKINVLRCKHNEAGDCVREWLEPDDDKPTFGVNIDNCDDDDDD</sequence>
<dbReference type="HOGENOM" id="CLU_1320688_0_0_1"/>
<feature type="compositionally biased region" description="Polar residues" evidence="1">
    <location>
        <begin position="1"/>
        <end position="23"/>
    </location>
</feature>
<name>A0A067MZK2_BOTB1</name>
<dbReference type="InParanoid" id="A0A067MZK2"/>
<organism evidence="2 3">
    <name type="scientific">Botryobasidium botryosum (strain FD-172 SS1)</name>
    <dbReference type="NCBI Taxonomy" id="930990"/>
    <lineage>
        <taxon>Eukaryota</taxon>
        <taxon>Fungi</taxon>
        <taxon>Dikarya</taxon>
        <taxon>Basidiomycota</taxon>
        <taxon>Agaricomycotina</taxon>
        <taxon>Agaricomycetes</taxon>
        <taxon>Cantharellales</taxon>
        <taxon>Botryobasidiaceae</taxon>
        <taxon>Botryobasidium</taxon>
    </lineage>
</organism>
<keyword evidence="3" id="KW-1185">Reference proteome</keyword>
<feature type="region of interest" description="Disordered" evidence="1">
    <location>
        <begin position="1"/>
        <end position="70"/>
    </location>
</feature>